<keyword evidence="2" id="KW-0269">Exonuclease</keyword>
<dbReference type="Pfam" id="PF03372">
    <property type="entry name" value="Exo_endo_phos"/>
    <property type="match status" value="1"/>
</dbReference>
<dbReference type="SUPFAM" id="SSF56219">
    <property type="entry name" value="DNase I-like"/>
    <property type="match status" value="1"/>
</dbReference>
<gene>
    <name evidence="2" type="ORF">THIOM_002510</name>
</gene>
<organism evidence="2 3">
    <name type="scientific">Candidatus Thiomargarita nelsonii</name>
    <dbReference type="NCBI Taxonomy" id="1003181"/>
    <lineage>
        <taxon>Bacteria</taxon>
        <taxon>Pseudomonadati</taxon>
        <taxon>Pseudomonadota</taxon>
        <taxon>Gammaproteobacteria</taxon>
        <taxon>Thiotrichales</taxon>
        <taxon>Thiotrichaceae</taxon>
        <taxon>Thiomargarita</taxon>
    </lineage>
</organism>
<dbReference type="PANTHER" id="PTHR14859">
    <property type="entry name" value="CALCOFLUOR WHITE HYPERSENSITIVE PROTEIN PRECURSOR"/>
    <property type="match status" value="1"/>
</dbReference>
<proteinExistence type="predicted"/>
<dbReference type="EMBL" id="LUTY01001439">
    <property type="protein sequence ID" value="OAD21717.1"/>
    <property type="molecule type" value="Genomic_DNA"/>
</dbReference>
<dbReference type="PANTHER" id="PTHR14859:SF1">
    <property type="entry name" value="PGAP2-INTERACTING PROTEIN"/>
    <property type="match status" value="1"/>
</dbReference>
<dbReference type="InterPro" id="IPR036691">
    <property type="entry name" value="Endo/exonu/phosph_ase_sf"/>
</dbReference>
<keyword evidence="2" id="KW-0255">Endonuclease</keyword>
<keyword evidence="2" id="KW-0378">Hydrolase</keyword>
<evidence type="ECO:0000259" key="1">
    <source>
        <dbReference type="Pfam" id="PF03372"/>
    </source>
</evidence>
<dbReference type="InterPro" id="IPR005135">
    <property type="entry name" value="Endo/exonuclease/phosphatase"/>
</dbReference>
<accession>A0A176S1B6</accession>
<feature type="domain" description="Endonuclease/exonuclease/phosphatase" evidence="1">
    <location>
        <begin position="24"/>
        <end position="172"/>
    </location>
</feature>
<dbReference type="Gene3D" id="3.60.10.10">
    <property type="entry name" value="Endonuclease/exonuclease/phosphatase"/>
    <property type="match status" value="1"/>
</dbReference>
<dbReference type="AlphaFoldDB" id="A0A176S1B6"/>
<protein>
    <submittedName>
        <fullName evidence="2">Endonuclease/exonuclease/phosphatase family protein</fullName>
    </submittedName>
</protein>
<dbReference type="Proteomes" id="UP000076962">
    <property type="component" value="Unassembled WGS sequence"/>
</dbReference>
<evidence type="ECO:0000313" key="3">
    <source>
        <dbReference type="Proteomes" id="UP000076962"/>
    </source>
</evidence>
<name>A0A176S1B6_9GAMM</name>
<dbReference type="GO" id="GO:0016020">
    <property type="term" value="C:membrane"/>
    <property type="evidence" value="ECO:0007669"/>
    <property type="project" value="GOC"/>
</dbReference>
<reference evidence="2 3" key="1">
    <citation type="submission" date="2016-05" db="EMBL/GenBank/DDBJ databases">
        <title>Single-cell genome of chain-forming Candidatus Thiomargarita nelsonii and comparison to other large sulfur-oxidizing bacteria.</title>
        <authorList>
            <person name="Winkel M."/>
            <person name="Salman V."/>
            <person name="Woyke T."/>
            <person name="Schulz-Vogt H."/>
            <person name="Richter M."/>
            <person name="Flood B."/>
            <person name="Bailey J."/>
            <person name="Amann R."/>
            <person name="Mussmann M."/>
        </authorList>
    </citation>
    <scope>NUCLEOTIDE SEQUENCE [LARGE SCALE GENOMIC DNA]</scope>
    <source>
        <strain evidence="2 3">THI036</strain>
    </source>
</reference>
<dbReference type="GO" id="GO:0004519">
    <property type="term" value="F:endonuclease activity"/>
    <property type="evidence" value="ECO:0007669"/>
    <property type="project" value="UniProtKB-KW"/>
</dbReference>
<dbReference type="GO" id="GO:0006506">
    <property type="term" value="P:GPI anchor biosynthetic process"/>
    <property type="evidence" value="ECO:0007669"/>
    <property type="project" value="TreeGrafter"/>
</dbReference>
<comment type="caution">
    <text evidence="2">The sequence shown here is derived from an EMBL/GenBank/DDBJ whole genome shotgun (WGS) entry which is preliminary data.</text>
</comment>
<keyword evidence="2" id="KW-0540">Nuclease</keyword>
<dbReference type="InterPro" id="IPR051916">
    <property type="entry name" value="GPI-anchor_lipid_remodeler"/>
</dbReference>
<keyword evidence="3" id="KW-1185">Reference proteome</keyword>
<dbReference type="GO" id="GO:0004527">
    <property type="term" value="F:exonuclease activity"/>
    <property type="evidence" value="ECO:0007669"/>
    <property type="project" value="UniProtKB-KW"/>
</dbReference>
<sequence>MHYLTEATGLKYAAVRGRHVQGLNLSYGTALLSLLPLKKAQSFSFALSVPSFPKGYVIATINWPGKTLIDVVSLHLDFLRSSVRERQVKSLIQNLIKHENPFIIMGDFNTDWKGSLAILPQLAQQLKLRTYQPLSDGLTTFPLTNKRFDWILISSDLRFTRYIVLPDILSDHLAVVAEIQIDSIGQSKDSGS</sequence>
<evidence type="ECO:0000313" key="2">
    <source>
        <dbReference type="EMBL" id="OAD21717.1"/>
    </source>
</evidence>